<evidence type="ECO:0000313" key="2">
    <source>
        <dbReference type="EMBL" id="GGJ73849.1"/>
    </source>
</evidence>
<gene>
    <name evidence="2" type="ORF">GCM10008939_17680</name>
</gene>
<protein>
    <recommendedName>
        <fullName evidence="4">DUF2721 domain-containing protein</fullName>
    </recommendedName>
</protein>
<organism evidence="2 3">
    <name type="scientific">Deinococcus aquiradiocola</name>
    <dbReference type="NCBI Taxonomy" id="393059"/>
    <lineage>
        <taxon>Bacteria</taxon>
        <taxon>Thermotogati</taxon>
        <taxon>Deinococcota</taxon>
        <taxon>Deinococci</taxon>
        <taxon>Deinococcales</taxon>
        <taxon>Deinococcaceae</taxon>
        <taxon>Deinococcus</taxon>
    </lineage>
</organism>
<sequence length="195" mass="21484">MTASLTHARRDNRRERYTARMAPSSEAFSGLSVLSAMITPAVLISACGALILSTSNRLGRTTDRVRTMTRRFKELVSTEGQQEALAREEKLMILAQLPKLTRRVRLIQRSLTAFYASVGLFVMTSVVTGGSALIGVDLRVLPVVLAILGAAFLLYASLQLTVEAQLSYQTTREEMRFLEGLGQHYVGLHTPDDNP</sequence>
<name>A0A917PFJ3_9DEIO</name>
<proteinExistence type="predicted"/>
<reference evidence="2" key="1">
    <citation type="journal article" date="2014" name="Int. J. Syst. Evol. Microbiol.">
        <title>Complete genome sequence of Corynebacterium casei LMG S-19264T (=DSM 44701T), isolated from a smear-ripened cheese.</title>
        <authorList>
            <consortium name="US DOE Joint Genome Institute (JGI-PGF)"/>
            <person name="Walter F."/>
            <person name="Albersmeier A."/>
            <person name="Kalinowski J."/>
            <person name="Ruckert C."/>
        </authorList>
    </citation>
    <scope>NUCLEOTIDE SEQUENCE</scope>
    <source>
        <strain evidence="2">JCM 14371</strain>
    </source>
</reference>
<feature type="transmembrane region" description="Helical" evidence="1">
    <location>
        <begin position="27"/>
        <end position="52"/>
    </location>
</feature>
<feature type="transmembrane region" description="Helical" evidence="1">
    <location>
        <begin position="140"/>
        <end position="158"/>
    </location>
</feature>
<dbReference type="Pfam" id="PF11026">
    <property type="entry name" value="DUF2721"/>
    <property type="match status" value="1"/>
</dbReference>
<comment type="caution">
    <text evidence="2">The sequence shown here is derived from an EMBL/GenBank/DDBJ whole genome shotgun (WGS) entry which is preliminary data.</text>
</comment>
<dbReference type="RefSeq" id="WP_229670887.1">
    <property type="nucleotide sequence ID" value="NZ_BMOE01000005.1"/>
</dbReference>
<reference evidence="2" key="2">
    <citation type="submission" date="2020-09" db="EMBL/GenBank/DDBJ databases">
        <authorList>
            <person name="Sun Q."/>
            <person name="Ohkuma M."/>
        </authorList>
    </citation>
    <scope>NUCLEOTIDE SEQUENCE</scope>
    <source>
        <strain evidence="2">JCM 14371</strain>
    </source>
</reference>
<evidence type="ECO:0008006" key="4">
    <source>
        <dbReference type="Google" id="ProtNLM"/>
    </source>
</evidence>
<keyword evidence="1" id="KW-0472">Membrane</keyword>
<accession>A0A917PFJ3</accession>
<dbReference type="InterPro" id="IPR021279">
    <property type="entry name" value="DUF2721"/>
</dbReference>
<evidence type="ECO:0000313" key="3">
    <source>
        <dbReference type="Proteomes" id="UP000635726"/>
    </source>
</evidence>
<dbReference type="AlphaFoldDB" id="A0A917PFJ3"/>
<evidence type="ECO:0000256" key="1">
    <source>
        <dbReference type="SAM" id="Phobius"/>
    </source>
</evidence>
<keyword evidence="1" id="KW-1133">Transmembrane helix</keyword>
<keyword evidence="1" id="KW-0812">Transmembrane</keyword>
<dbReference type="EMBL" id="BMOE01000005">
    <property type="protein sequence ID" value="GGJ73849.1"/>
    <property type="molecule type" value="Genomic_DNA"/>
</dbReference>
<keyword evidence="3" id="KW-1185">Reference proteome</keyword>
<dbReference type="Proteomes" id="UP000635726">
    <property type="component" value="Unassembled WGS sequence"/>
</dbReference>
<feature type="transmembrane region" description="Helical" evidence="1">
    <location>
        <begin position="112"/>
        <end position="134"/>
    </location>
</feature>